<evidence type="ECO:0000313" key="2">
    <source>
        <dbReference type="EMBL" id="GFG29708.1"/>
    </source>
</evidence>
<dbReference type="EMBL" id="BLKM01000171">
    <property type="protein sequence ID" value="GFG29708.1"/>
    <property type="molecule type" value="Genomic_DNA"/>
</dbReference>
<dbReference type="OrthoDB" id="6330326at2759"/>
<dbReference type="AlphaFoldDB" id="A0A6L2PGZ4"/>
<name>A0A6L2PGZ4_COPFO</name>
<sequence>MAEMRNVFLRLAVIGMICSWALPDSQLGVRKRESAYRYCGPNLANILRFLCNGSYHTDDHYKRNAGSVQVKQAQGTAVIFDRNFSRC</sequence>
<evidence type="ECO:0008006" key="4">
    <source>
        <dbReference type="Google" id="ProtNLM"/>
    </source>
</evidence>
<protein>
    <recommendedName>
        <fullName evidence="4">Secreted protein</fullName>
    </recommendedName>
</protein>
<accession>A0A6L2PGZ4</accession>
<feature type="chain" id="PRO_5027089123" description="Secreted protein" evidence="1">
    <location>
        <begin position="24"/>
        <end position="87"/>
    </location>
</feature>
<dbReference type="InParanoid" id="A0A6L2PGZ4"/>
<proteinExistence type="predicted"/>
<reference evidence="3" key="1">
    <citation type="submission" date="2020-01" db="EMBL/GenBank/DDBJ databases">
        <title>Draft genome sequence of the Termite Coptotermes fromosanus.</title>
        <authorList>
            <person name="Itakura S."/>
            <person name="Yosikawa Y."/>
            <person name="Umezawa K."/>
        </authorList>
    </citation>
    <scope>NUCLEOTIDE SEQUENCE [LARGE SCALE GENOMIC DNA]</scope>
</reference>
<gene>
    <name evidence="2" type="ORF">Cfor_09674</name>
</gene>
<keyword evidence="3" id="KW-1185">Reference proteome</keyword>
<dbReference type="Proteomes" id="UP000502823">
    <property type="component" value="Unassembled WGS sequence"/>
</dbReference>
<evidence type="ECO:0000256" key="1">
    <source>
        <dbReference type="SAM" id="SignalP"/>
    </source>
</evidence>
<evidence type="ECO:0000313" key="3">
    <source>
        <dbReference type="Proteomes" id="UP000502823"/>
    </source>
</evidence>
<comment type="caution">
    <text evidence="2">The sequence shown here is derived from an EMBL/GenBank/DDBJ whole genome shotgun (WGS) entry which is preliminary data.</text>
</comment>
<feature type="signal peptide" evidence="1">
    <location>
        <begin position="1"/>
        <end position="23"/>
    </location>
</feature>
<keyword evidence="1" id="KW-0732">Signal</keyword>
<organism evidence="2 3">
    <name type="scientific">Coptotermes formosanus</name>
    <name type="common">Formosan subterranean termite</name>
    <dbReference type="NCBI Taxonomy" id="36987"/>
    <lineage>
        <taxon>Eukaryota</taxon>
        <taxon>Metazoa</taxon>
        <taxon>Ecdysozoa</taxon>
        <taxon>Arthropoda</taxon>
        <taxon>Hexapoda</taxon>
        <taxon>Insecta</taxon>
        <taxon>Pterygota</taxon>
        <taxon>Neoptera</taxon>
        <taxon>Polyneoptera</taxon>
        <taxon>Dictyoptera</taxon>
        <taxon>Blattodea</taxon>
        <taxon>Blattoidea</taxon>
        <taxon>Termitoidae</taxon>
        <taxon>Rhinotermitidae</taxon>
        <taxon>Coptotermes</taxon>
    </lineage>
</organism>